<reference evidence="7" key="1">
    <citation type="submission" date="2021-05" db="EMBL/GenBank/DDBJ databases">
        <title>Energy efficiency and biological interactions define the core microbiome of deep oligotrophic groundwater.</title>
        <authorList>
            <person name="Mehrshad M."/>
            <person name="Lopez-Fernandez M."/>
            <person name="Bell E."/>
            <person name="Bernier-Latmani R."/>
            <person name="Bertilsson S."/>
            <person name="Dopson M."/>
        </authorList>
    </citation>
    <scope>NUCLEOTIDE SEQUENCE</scope>
    <source>
        <strain evidence="7">Modern_marine.mb.64</strain>
    </source>
</reference>
<dbReference type="Proteomes" id="UP000777784">
    <property type="component" value="Unassembled WGS sequence"/>
</dbReference>
<dbReference type="EMBL" id="JAHJDP010000032">
    <property type="protein sequence ID" value="MBU2690557.1"/>
    <property type="molecule type" value="Genomic_DNA"/>
</dbReference>
<dbReference type="PROSITE" id="PS50234">
    <property type="entry name" value="VWFA"/>
    <property type="match status" value="1"/>
</dbReference>
<dbReference type="InterPro" id="IPR002035">
    <property type="entry name" value="VWF_A"/>
</dbReference>
<proteinExistence type="predicted"/>
<keyword evidence="4 5" id="KW-0472">Membrane</keyword>
<evidence type="ECO:0000256" key="5">
    <source>
        <dbReference type="SAM" id="Phobius"/>
    </source>
</evidence>
<dbReference type="PANTHER" id="PTHR22550:SF5">
    <property type="entry name" value="LEUCINE ZIPPER PROTEIN 4"/>
    <property type="match status" value="1"/>
</dbReference>
<evidence type="ECO:0000313" key="8">
    <source>
        <dbReference type="Proteomes" id="UP000777784"/>
    </source>
</evidence>
<dbReference type="InterPro" id="IPR024163">
    <property type="entry name" value="Aerotolerance_reg_N"/>
</dbReference>
<sequence length="326" mass="35564">MNFGQPGFLLLLLLVPLLIVVRRTLRLRGGVLFSDVDLIKGLPIGRARLAWIPGVLEFTTLILLVIALAHPQKGESEQKVVSEGLDIILALDISGSMKAEDFQPKNRLDAAKIVAGDFILGRPEDRIGLVVFAADSYTQCPLTVDHKLLLELVDNVTFGEIRDGTAIGMALANSLARLKDIPAPSKVVILLTDGQNNSGTIDPLTSASMAKALGVRVYTIGVGTLGEAPYPVDDPILGRHYVNVPSAVDDVTLQAIADSTGGRYYRATDSRTLEMIFSEIDQLELRPQEMIEHISRKDVGVWAIWPALGCLMLQGFLTAFWFRRLP</sequence>
<dbReference type="PANTHER" id="PTHR22550">
    <property type="entry name" value="SPORE GERMINATION PROTEIN"/>
    <property type="match status" value="1"/>
</dbReference>
<name>A0A948RW25_UNCEI</name>
<feature type="transmembrane region" description="Helical" evidence="5">
    <location>
        <begin position="50"/>
        <end position="69"/>
    </location>
</feature>
<evidence type="ECO:0000256" key="3">
    <source>
        <dbReference type="ARBA" id="ARBA00022989"/>
    </source>
</evidence>
<evidence type="ECO:0000256" key="1">
    <source>
        <dbReference type="ARBA" id="ARBA00022475"/>
    </source>
</evidence>
<dbReference type="Pfam" id="PF07584">
    <property type="entry name" value="BatA"/>
    <property type="match status" value="1"/>
</dbReference>
<evidence type="ECO:0000313" key="7">
    <source>
        <dbReference type="EMBL" id="MBU2690557.1"/>
    </source>
</evidence>
<dbReference type="InterPro" id="IPR036465">
    <property type="entry name" value="vWFA_dom_sf"/>
</dbReference>
<dbReference type="InterPro" id="IPR033881">
    <property type="entry name" value="vWA_BatA_type"/>
</dbReference>
<dbReference type="CDD" id="cd01467">
    <property type="entry name" value="vWA_BatA_type"/>
    <property type="match status" value="1"/>
</dbReference>
<evidence type="ECO:0000259" key="6">
    <source>
        <dbReference type="PROSITE" id="PS50234"/>
    </source>
</evidence>
<gene>
    <name evidence="7" type="ORF">KJ970_06475</name>
</gene>
<comment type="caution">
    <text evidence="7">The sequence shown here is derived from an EMBL/GenBank/DDBJ whole genome shotgun (WGS) entry which is preliminary data.</text>
</comment>
<dbReference type="PRINTS" id="PR00453">
    <property type="entry name" value="VWFADOMAIN"/>
</dbReference>
<keyword evidence="3 5" id="KW-1133">Transmembrane helix</keyword>
<feature type="transmembrane region" description="Helical" evidence="5">
    <location>
        <begin position="299"/>
        <end position="322"/>
    </location>
</feature>
<dbReference type="SMART" id="SM00327">
    <property type="entry name" value="VWA"/>
    <property type="match status" value="1"/>
</dbReference>
<dbReference type="InterPro" id="IPR050768">
    <property type="entry name" value="UPF0353/GerABKA_families"/>
</dbReference>
<accession>A0A948RW25</accession>
<keyword evidence="2 5" id="KW-0812">Transmembrane</keyword>
<evidence type="ECO:0000256" key="2">
    <source>
        <dbReference type="ARBA" id="ARBA00022692"/>
    </source>
</evidence>
<feature type="domain" description="VWFA" evidence="6">
    <location>
        <begin position="86"/>
        <end position="280"/>
    </location>
</feature>
<keyword evidence="1" id="KW-1003">Cell membrane</keyword>
<evidence type="ECO:0000256" key="4">
    <source>
        <dbReference type="ARBA" id="ARBA00023136"/>
    </source>
</evidence>
<protein>
    <submittedName>
        <fullName evidence="7">VWA domain-containing protein</fullName>
    </submittedName>
</protein>
<dbReference type="Pfam" id="PF00092">
    <property type="entry name" value="VWA"/>
    <property type="match status" value="1"/>
</dbReference>
<dbReference type="Gene3D" id="3.40.50.410">
    <property type="entry name" value="von Willebrand factor, type A domain"/>
    <property type="match status" value="1"/>
</dbReference>
<organism evidence="7 8">
    <name type="scientific">Eiseniibacteriota bacterium</name>
    <dbReference type="NCBI Taxonomy" id="2212470"/>
    <lineage>
        <taxon>Bacteria</taxon>
        <taxon>Candidatus Eiseniibacteriota</taxon>
    </lineage>
</organism>
<dbReference type="AlphaFoldDB" id="A0A948RW25"/>
<dbReference type="SUPFAM" id="SSF53300">
    <property type="entry name" value="vWA-like"/>
    <property type="match status" value="1"/>
</dbReference>